<evidence type="ECO:0000256" key="7">
    <source>
        <dbReference type="ARBA" id="ARBA00023033"/>
    </source>
</evidence>
<dbReference type="SUPFAM" id="SSF48264">
    <property type="entry name" value="Cytochrome P450"/>
    <property type="match status" value="1"/>
</dbReference>
<evidence type="ECO:0000256" key="1">
    <source>
        <dbReference type="ARBA" id="ARBA00001971"/>
    </source>
</evidence>
<evidence type="ECO:0000256" key="2">
    <source>
        <dbReference type="ARBA" id="ARBA00010617"/>
    </source>
</evidence>
<dbReference type="InterPro" id="IPR017972">
    <property type="entry name" value="Cyt_P450_CS"/>
</dbReference>
<comment type="caution">
    <text evidence="10">The sequence shown here is derived from an EMBL/GenBank/DDBJ whole genome shotgun (WGS) entry which is preliminary data.</text>
</comment>
<feature type="chain" id="PRO_5046512372" evidence="9">
    <location>
        <begin position="24"/>
        <end position="506"/>
    </location>
</feature>
<dbReference type="InterPro" id="IPR002401">
    <property type="entry name" value="Cyt_P450_E_grp-I"/>
</dbReference>
<dbReference type="Proteomes" id="UP001341840">
    <property type="component" value="Unassembled WGS sequence"/>
</dbReference>
<dbReference type="Pfam" id="PF00067">
    <property type="entry name" value="p450"/>
    <property type="match status" value="1"/>
</dbReference>
<reference evidence="10 11" key="1">
    <citation type="journal article" date="2023" name="Plants (Basel)">
        <title>Bridging the Gap: Combining Genomics and Transcriptomics Approaches to Understand Stylosanthes scabra, an Orphan Legume from the Brazilian Caatinga.</title>
        <authorList>
            <person name="Ferreira-Neto J.R.C."/>
            <person name="da Silva M.D."/>
            <person name="Binneck E."/>
            <person name="de Melo N.F."/>
            <person name="da Silva R.H."/>
            <person name="de Melo A.L.T.M."/>
            <person name="Pandolfi V."/>
            <person name="Bustamante F.O."/>
            <person name="Brasileiro-Vidal A.C."/>
            <person name="Benko-Iseppon A.M."/>
        </authorList>
    </citation>
    <scope>NUCLEOTIDE SEQUENCE [LARGE SCALE GENOMIC DNA]</scope>
    <source>
        <tissue evidence="10">Leaves</tissue>
    </source>
</reference>
<dbReference type="InterPro" id="IPR036396">
    <property type="entry name" value="Cyt_P450_sf"/>
</dbReference>
<keyword evidence="6 8" id="KW-0408">Iron</keyword>
<protein>
    <submittedName>
        <fullName evidence="10">Uncharacterized protein</fullName>
    </submittedName>
</protein>
<evidence type="ECO:0000256" key="3">
    <source>
        <dbReference type="ARBA" id="ARBA00022617"/>
    </source>
</evidence>
<evidence type="ECO:0000256" key="6">
    <source>
        <dbReference type="ARBA" id="ARBA00023004"/>
    </source>
</evidence>
<dbReference type="CDD" id="cd11072">
    <property type="entry name" value="CYP71-like"/>
    <property type="match status" value="1"/>
</dbReference>
<evidence type="ECO:0000256" key="4">
    <source>
        <dbReference type="ARBA" id="ARBA00022723"/>
    </source>
</evidence>
<evidence type="ECO:0000256" key="5">
    <source>
        <dbReference type="ARBA" id="ARBA00023002"/>
    </source>
</evidence>
<evidence type="ECO:0000256" key="8">
    <source>
        <dbReference type="RuleBase" id="RU000461"/>
    </source>
</evidence>
<keyword evidence="5 8" id="KW-0560">Oxidoreductase</keyword>
<sequence>MILCYALFVFLTLLFLILTFTKSDLKRNNLPPGPWRLPFIGNLHQVGELPHRSLQQLSSLYGPLMFLKLGSVPTLVVSSAEIAEEIFKNHDLAFSGRPKLYAANRLGYNGSAVTFTPYGDYWKEIRKIMMLELLSAKRVQSFQAVRLEEVQILLHSIALSGGTPVNLSQLTLSLTNNVVCRIAFGTRFGGPSSKFYEVLRETQELLGGFCLADFFPWLWWLNKFNGYESRLEKNFKELDNFYDKVIEQHATVNNNDHSKRHGVMEQHDEDLVNVLLQLQKDSNQTITLNDVQIKGVLTDIFIAGTDTASATMIWTMSELVKNPDKMKIAQKEVRELVLLKEKKGMVEESDLPMLPYLKSVVKEALRIHPPAPLLVPRETIQPCTIKGYEVLPGTRVFINAKAIAMDPTCWENPNEFTPERFLHSPIDYFKRQQHLEMLPFGAGRRGCPGVNFAMPLIELSLANLLLRFDWKLPNGVGKDQVDMQEAIGLTMHKKSPLCLIPSPFSP</sequence>
<dbReference type="EMBL" id="JASCZI010211683">
    <property type="protein sequence ID" value="MED6195855.1"/>
    <property type="molecule type" value="Genomic_DNA"/>
</dbReference>
<evidence type="ECO:0000256" key="9">
    <source>
        <dbReference type="SAM" id="SignalP"/>
    </source>
</evidence>
<evidence type="ECO:0000313" key="10">
    <source>
        <dbReference type="EMBL" id="MED6195855.1"/>
    </source>
</evidence>
<organism evidence="10 11">
    <name type="scientific">Stylosanthes scabra</name>
    <dbReference type="NCBI Taxonomy" id="79078"/>
    <lineage>
        <taxon>Eukaryota</taxon>
        <taxon>Viridiplantae</taxon>
        <taxon>Streptophyta</taxon>
        <taxon>Embryophyta</taxon>
        <taxon>Tracheophyta</taxon>
        <taxon>Spermatophyta</taxon>
        <taxon>Magnoliopsida</taxon>
        <taxon>eudicotyledons</taxon>
        <taxon>Gunneridae</taxon>
        <taxon>Pentapetalae</taxon>
        <taxon>rosids</taxon>
        <taxon>fabids</taxon>
        <taxon>Fabales</taxon>
        <taxon>Fabaceae</taxon>
        <taxon>Papilionoideae</taxon>
        <taxon>50 kb inversion clade</taxon>
        <taxon>dalbergioids sensu lato</taxon>
        <taxon>Dalbergieae</taxon>
        <taxon>Pterocarpus clade</taxon>
        <taxon>Stylosanthes</taxon>
    </lineage>
</organism>
<dbReference type="PROSITE" id="PS00086">
    <property type="entry name" value="CYTOCHROME_P450"/>
    <property type="match status" value="1"/>
</dbReference>
<feature type="signal peptide" evidence="9">
    <location>
        <begin position="1"/>
        <end position="23"/>
    </location>
</feature>
<keyword evidence="9" id="KW-0732">Signal</keyword>
<dbReference type="PRINTS" id="PR00463">
    <property type="entry name" value="EP450I"/>
</dbReference>
<accession>A0ABU6XCS7</accession>
<keyword evidence="4 8" id="KW-0479">Metal-binding</keyword>
<comment type="similarity">
    <text evidence="2 8">Belongs to the cytochrome P450 family.</text>
</comment>
<evidence type="ECO:0000313" key="11">
    <source>
        <dbReference type="Proteomes" id="UP001341840"/>
    </source>
</evidence>
<proteinExistence type="inferred from homology"/>
<keyword evidence="3 8" id="KW-0349">Heme</keyword>
<keyword evidence="11" id="KW-1185">Reference proteome</keyword>
<comment type="cofactor">
    <cofactor evidence="1">
        <name>heme</name>
        <dbReference type="ChEBI" id="CHEBI:30413"/>
    </cofactor>
</comment>
<gene>
    <name evidence="10" type="ORF">PIB30_041884</name>
</gene>
<keyword evidence="7 8" id="KW-0503">Monooxygenase</keyword>
<dbReference type="PANTHER" id="PTHR47955:SF19">
    <property type="entry name" value="CYTOCHROME P450 71A9-LIKE ISOFORM X1"/>
    <property type="match status" value="1"/>
</dbReference>
<dbReference type="PANTHER" id="PTHR47955">
    <property type="entry name" value="CYTOCHROME P450 FAMILY 71 PROTEIN"/>
    <property type="match status" value="1"/>
</dbReference>
<dbReference type="Gene3D" id="1.10.630.10">
    <property type="entry name" value="Cytochrome P450"/>
    <property type="match status" value="1"/>
</dbReference>
<dbReference type="PRINTS" id="PR00385">
    <property type="entry name" value="P450"/>
</dbReference>
<dbReference type="InterPro" id="IPR001128">
    <property type="entry name" value="Cyt_P450"/>
</dbReference>
<name>A0ABU6XCS7_9FABA</name>